<sequence length="305" mass="34623">MYLNKFRLKALSSHGRTRFQFLNAKRDDEGEGDGRGEGRSILGSGHADLLQCSRKGRLAALVVLHLERHEVHHEARVAVGGSVHTLQQLHRQLELLLEVHLETRLELELGEVLGILDVSVSLLSDHLLESRHLFLDQNVLAGSPLTQHHDQLVLEGEVEAALQVRDFLHALHRRLQELTMVRVFDGQREDVEVGGHEIGRDSRHIVAVLREAVRQRLDVVLQVLVHHANVLQLRHQIVVVVRDSDFRCLVPSPSIDRRILFRDHFLQVLEDVELLEVTHSSTTISQPVSRFLRVTSTEMRGEGKA</sequence>
<dbReference type="AlphaFoldDB" id="A0AAV5T026"/>
<evidence type="ECO:0000313" key="1">
    <source>
        <dbReference type="EMBL" id="GMS88932.1"/>
    </source>
</evidence>
<keyword evidence="2" id="KW-1185">Reference proteome</keyword>
<dbReference type="Proteomes" id="UP001432027">
    <property type="component" value="Unassembled WGS sequence"/>
</dbReference>
<dbReference type="EMBL" id="BTSX01000003">
    <property type="protein sequence ID" value="GMS88932.1"/>
    <property type="molecule type" value="Genomic_DNA"/>
</dbReference>
<evidence type="ECO:0000313" key="2">
    <source>
        <dbReference type="Proteomes" id="UP001432027"/>
    </source>
</evidence>
<protein>
    <recommendedName>
        <fullName evidence="3">Ribosomal protein</fullName>
    </recommendedName>
</protein>
<gene>
    <name evidence="1" type="ORF">PENTCL1PPCAC_11107</name>
</gene>
<proteinExistence type="predicted"/>
<comment type="caution">
    <text evidence="1">The sequence shown here is derived from an EMBL/GenBank/DDBJ whole genome shotgun (WGS) entry which is preliminary data.</text>
</comment>
<reference evidence="1" key="1">
    <citation type="submission" date="2023-10" db="EMBL/GenBank/DDBJ databases">
        <title>Genome assembly of Pristionchus species.</title>
        <authorList>
            <person name="Yoshida K."/>
            <person name="Sommer R.J."/>
        </authorList>
    </citation>
    <scope>NUCLEOTIDE SEQUENCE</scope>
    <source>
        <strain evidence="1">RS0144</strain>
    </source>
</reference>
<feature type="non-terminal residue" evidence="1">
    <location>
        <position position="305"/>
    </location>
</feature>
<organism evidence="1 2">
    <name type="scientific">Pristionchus entomophagus</name>
    <dbReference type="NCBI Taxonomy" id="358040"/>
    <lineage>
        <taxon>Eukaryota</taxon>
        <taxon>Metazoa</taxon>
        <taxon>Ecdysozoa</taxon>
        <taxon>Nematoda</taxon>
        <taxon>Chromadorea</taxon>
        <taxon>Rhabditida</taxon>
        <taxon>Rhabditina</taxon>
        <taxon>Diplogasteromorpha</taxon>
        <taxon>Diplogasteroidea</taxon>
        <taxon>Neodiplogasteridae</taxon>
        <taxon>Pristionchus</taxon>
    </lineage>
</organism>
<name>A0AAV5T026_9BILA</name>
<evidence type="ECO:0008006" key="3">
    <source>
        <dbReference type="Google" id="ProtNLM"/>
    </source>
</evidence>
<accession>A0AAV5T026</accession>